<protein>
    <submittedName>
        <fullName evidence="1">Uncharacterized protein</fullName>
    </submittedName>
</protein>
<accession>A0ACC1LTF7</accession>
<feature type="non-terminal residue" evidence="1">
    <location>
        <position position="220"/>
    </location>
</feature>
<keyword evidence="2" id="KW-1185">Reference proteome</keyword>
<organism evidence="1 2">
    <name type="scientific">Coemansia aciculifera</name>
    <dbReference type="NCBI Taxonomy" id="417176"/>
    <lineage>
        <taxon>Eukaryota</taxon>
        <taxon>Fungi</taxon>
        <taxon>Fungi incertae sedis</taxon>
        <taxon>Zoopagomycota</taxon>
        <taxon>Kickxellomycotina</taxon>
        <taxon>Kickxellomycetes</taxon>
        <taxon>Kickxellales</taxon>
        <taxon>Kickxellaceae</taxon>
        <taxon>Coemansia</taxon>
    </lineage>
</organism>
<comment type="caution">
    <text evidence="1">The sequence shown here is derived from an EMBL/GenBank/DDBJ whole genome shotgun (WGS) entry which is preliminary data.</text>
</comment>
<reference evidence="1" key="1">
    <citation type="submission" date="2022-07" db="EMBL/GenBank/DDBJ databases">
        <title>Phylogenomic reconstructions and comparative analyses of Kickxellomycotina fungi.</title>
        <authorList>
            <person name="Reynolds N.K."/>
            <person name="Stajich J.E."/>
            <person name="Barry K."/>
            <person name="Grigoriev I.V."/>
            <person name="Crous P."/>
            <person name="Smith M.E."/>
        </authorList>
    </citation>
    <scope>NUCLEOTIDE SEQUENCE</scope>
    <source>
        <strain evidence="1">CBS 190363</strain>
    </source>
</reference>
<gene>
    <name evidence="1" type="ORF">IWW38_006526</name>
</gene>
<sequence>MSLTGFLFGNVDEEGHLSDNELDDELRNTLGGEDANNYLSGILGSALFSDGVSKRGNDDEEDEEEESAGRASTPAIKPKRDAIDYSDFNELAADDASVPRKEKWAGDGLGAGGFKFGTPVERAQVDDDYDDEDDDVMLPAATGVEAEQGEFAGGSSDEEILEDLFDSPEIKPADRAASGRPTSSRLTSPEEEDEEEEEEETEEEAVVPRPAKRIIPSGLI</sequence>
<proteinExistence type="predicted"/>
<dbReference type="Proteomes" id="UP001139981">
    <property type="component" value="Unassembled WGS sequence"/>
</dbReference>
<evidence type="ECO:0000313" key="1">
    <source>
        <dbReference type="EMBL" id="KAJ2877644.1"/>
    </source>
</evidence>
<dbReference type="EMBL" id="JANBVB010003765">
    <property type="protein sequence ID" value="KAJ2877644.1"/>
    <property type="molecule type" value="Genomic_DNA"/>
</dbReference>
<name>A0ACC1LTF7_9FUNG</name>
<evidence type="ECO:0000313" key="2">
    <source>
        <dbReference type="Proteomes" id="UP001139981"/>
    </source>
</evidence>